<dbReference type="AlphaFoldDB" id="A0A0D0F9D9"/>
<dbReference type="InterPro" id="IPR009081">
    <property type="entry name" value="PP-bd_ACP"/>
</dbReference>
<dbReference type="PROSITE" id="PS50075">
    <property type="entry name" value="CARRIER"/>
    <property type="match status" value="1"/>
</dbReference>
<dbReference type="Gene3D" id="1.10.1200.10">
    <property type="entry name" value="ACP-like"/>
    <property type="match status" value="1"/>
</dbReference>
<dbReference type="RefSeq" id="WP_041878670.1">
    <property type="nucleotide sequence ID" value="NZ_CP157278.1"/>
</dbReference>
<sequence length="87" mass="9744">MDKDELIAAIKEIAAPYTADKTALAHLSEKTDFITDLKINSANLVDIVLDLEEKFGIEIDNDAMARMLNVKSTVEIIEAKMRAHDRK</sequence>
<proteinExistence type="predicted"/>
<keyword evidence="3" id="KW-1185">Reference proteome</keyword>
<reference evidence="2 3" key="1">
    <citation type="submission" date="2015-01" db="EMBL/GenBank/DDBJ databases">
        <title>Draft genome sequence of Pedobacter sp. NL19 isolated from sludge of an effluent treatment pond in an abandoned uranium mine.</title>
        <authorList>
            <person name="Santos T."/>
            <person name="Caetano T."/>
            <person name="Covas C."/>
            <person name="Cruz A."/>
            <person name="Mendo S."/>
        </authorList>
    </citation>
    <scope>NUCLEOTIDE SEQUENCE [LARGE SCALE GENOMIC DNA]</scope>
    <source>
        <strain evidence="2 3">NL19</strain>
    </source>
</reference>
<organism evidence="2 3">
    <name type="scientific">Pedobacter lusitanus</name>
    <dbReference type="NCBI Taxonomy" id="1503925"/>
    <lineage>
        <taxon>Bacteria</taxon>
        <taxon>Pseudomonadati</taxon>
        <taxon>Bacteroidota</taxon>
        <taxon>Sphingobacteriia</taxon>
        <taxon>Sphingobacteriales</taxon>
        <taxon>Sphingobacteriaceae</taxon>
        <taxon>Pedobacter</taxon>
    </lineage>
</organism>
<feature type="domain" description="Carrier" evidence="1">
    <location>
        <begin position="1"/>
        <end position="81"/>
    </location>
</feature>
<dbReference type="OrthoDB" id="771003at2"/>
<comment type="caution">
    <text evidence="2">The sequence shown here is derived from an EMBL/GenBank/DDBJ whole genome shotgun (WGS) entry which is preliminary data.</text>
</comment>
<dbReference type="STRING" id="1503925.TH53_04205"/>
<evidence type="ECO:0000259" key="1">
    <source>
        <dbReference type="PROSITE" id="PS50075"/>
    </source>
</evidence>
<evidence type="ECO:0000313" key="2">
    <source>
        <dbReference type="EMBL" id="KIO78338.1"/>
    </source>
</evidence>
<dbReference type="EMBL" id="JXRA01000016">
    <property type="protein sequence ID" value="KIO78338.1"/>
    <property type="molecule type" value="Genomic_DNA"/>
</dbReference>
<evidence type="ECO:0000313" key="3">
    <source>
        <dbReference type="Proteomes" id="UP000032049"/>
    </source>
</evidence>
<protein>
    <submittedName>
        <fullName evidence="2">Acyl carrier protein</fullName>
    </submittedName>
</protein>
<name>A0A0D0F9D9_9SPHI</name>
<dbReference type="Proteomes" id="UP000032049">
    <property type="component" value="Unassembled WGS sequence"/>
</dbReference>
<dbReference type="SUPFAM" id="SSF47336">
    <property type="entry name" value="ACP-like"/>
    <property type="match status" value="1"/>
</dbReference>
<dbReference type="Pfam" id="PF00550">
    <property type="entry name" value="PP-binding"/>
    <property type="match status" value="1"/>
</dbReference>
<dbReference type="InterPro" id="IPR036736">
    <property type="entry name" value="ACP-like_sf"/>
</dbReference>
<gene>
    <name evidence="2" type="ORF">TH53_04205</name>
</gene>
<accession>A0A0D0F9D9</accession>